<dbReference type="Gene3D" id="2.130.10.10">
    <property type="entry name" value="YVTN repeat-like/Quinoprotein amine dehydrogenase"/>
    <property type="match status" value="2"/>
</dbReference>
<dbReference type="GeneID" id="19898245"/>
<feature type="domain" description="WDHD1 first WD40" evidence="9">
    <location>
        <begin position="9"/>
        <end position="298"/>
    </location>
</feature>
<evidence type="ECO:0000313" key="10">
    <source>
        <dbReference type="EMBL" id="EON61718.1"/>
    </source>
</evidence>
<feature type="domain" description="WDHD1/CFT4 helical bundle" evidence="8">
    <location>
        <begin position="744"/>
        <end position="847"/>
    </location>
</feature>
<dbReference type="SUPFAM" id="SSF50978">
    <property type="entry name" value="WD40 repeat-like"/>
    <property type="match status" value="1"/>
</dbReference>
<dbReference type="GO" id="GO:0003682">
    <property type="term" value="F:chromatin binding"/>
    <property type="evidence" value="ECO:0007669"/>
    <property type="project" value="TreeGrafter"/>
</dbReference>
<dbReference type="PROSITE" id="PS00678">
    <property type="entry name" value="WD_REPEATS_1"/>
    <property type="match status" value="1"/>
</dbReference>
<dbReference type="AlphaFoldDB" id="R7YIK5"/>
<dbReference type="GO" id="GO:0000792">
    <property type="term" value="C:heterochromatin"/>
    <property type="evidence" value="ECO:0007669"/>
    <property type="project" value="EnsemblFungi"/>
</dbReference>
<dbReference type="PANTHER" id="PTHR19932">
    <property type="entry name" value="WD REPEAT AND HMG-BOX DNA BINDING PROTEIN"/>
    <property type="match status" value="1"/>
</dbReference>
<feature type="region of interest" description="Disordered" evidence="6">
    <location>
        <begin position="368"/>
        <end position="394"/>
    </location>
</feature>
<dbReference type="InterPro" id="IPR015943">
    <property type="entry name" value="WD40/YVTN_repeat-like_dom_sf"/>
</dbReference>
<dbReference type="GO" id="GO:0005654">
    <property type="term" value="C:nucleoplasm"/>
    <property type="evidence" value="ECO:0007669"/>
    <property type="project" value="EnsemblFungi"/>
</dbReference>
<dbReference type="InterPro" id="IPR001680">
    <property type="entry name" value="WD40_rpt"/>
</dbReference>
<feature type="repeat" description="WD" evidence="5">
    <location>
        <begin position="227"/>
        <end position="268"/>
    </location>
</feature>
<dbReference type="InterPro" id="IPR036322">
    <property type="entry name" value="WD40_repeat_dom_sf"/>
</dbReference>
<dbReference type="Proteomes" id="UP000016924">
    <property type="component" value="Unassembled WGS sequence"/>
</dbReference>
<dbReference type="InterPro" id="IPR048591">
    <property type="entry name" value="WDHD1/CFT4_hel"/>
</dbReference>
<keyword evidence="3" id="KW-0677">Repeat</keyword>
<protein>
    <submittedName>
        <fullName evidence="10">Uncharacterized protein</fullName>
    </submittedName>
</protein>
<dbReference type="eggNOG" id="KOG1274">
    <property type="taxonomic scope" value="Eukaryota"/>
</dbReference>
<evidence type="ECO:0000256" key="2">
    <source>
        <dbReference type="ARBA" id="ARBA00022574"/>
    </source>
</evidence>
<name>R7YIK5_CONA1</name>
<dbReference type="Pfam" id="PF24817">
    <property type="entry name" value="WD40_WDHD1_1st"/>
    <property type="match status" value="1"/>
</dbReference>
<dbReference type="OrthoDB" id="427368at2759"/>
<accession>R7YIK5</accession>
<dbReference type="InterPro" id="IPR057646">
    <property type="entry name" value="WD40_WDHD1_1st"/>
</dbReference>
<evidence type="ECO:0000256" key="3">
    <source>
        <dbReference type="ARBA" id="ARBA00022737"/>
    </source>
</evidence>
<dbReference type="EMBL" id="JH767556">
    <property type="protein sequence ID" value="EON61718.1"/>
    <property type="molecule type" value="Genomic_DNA"/>
</dbReference>
<dbReference type="Pfam" id="PF20946">
    <property type="entry name" value="Ctf4_C"/>
    <property type="match status" value="1"/>
</dbReference>
<keyword evidence="4" id="KW-0539">Nucleus</keyword>
<dbReference type="GO" id="GO:1903461">
    <property type="term" value="P:Okazaki fragment processing involved in mitotic DNA replication"/>
    <property type="evidence" value="ECO:0007669"/>
    <property type="project" value="EnsemblFungi"/>
</dbReference>
<dbReference type="RefSeq" id="XP_007777035.1">
    <property type="nucleotide sequence ID" value="XM_007778845.1"/>
</dbReference>
<evidence type="ECO:0000256" key="6">
    <source>
        <dbReference type="SAM" id="MobiDB-lite"/>
    </source>
</evidence>
<feature type="region of interest" description="Disordered" evidence="6">
    <location>
        <begin position="722"/>
        <end position="743"/>
    </location>
</feature>
<evidence type="ECO:0000259" key="9">
    <source>
        <dbReference type="Pfam" id="PF24817"/>
    </source>
</evidence>
<reference evidence="11" key="1">
    <citation type="submission" date="2012-06" db="EMBL/GenBank/DDBJ databases">
        <title>The genome sequence of Coniosporium apollinis CBS 100218.</title>
        <authorList>
            <consortium name="The Broad Institute Genome Sequencing Platform"/>
            <person name="Cuomo C."/>
            <person name="Gorbushina A."/>
            <person name="Noack S."/>
            <person name="Walker B."/>
            <person name="Young S.K."/>
            <person name="Zeng Q."/>
            <person name="Gargeya S."/>
            <person name="Fitzgerald M."/>
            <person name="Haas B."/>
            <person name="Abouelleil A."/>
            <person name="Alvarado L."/>
            <person name="Arachchi H.M."/>
            <person name="Berlin A.M."/>
            <person name="Chapman S.B."/>
            <person name="Goldberg J."/>
            <person name="Griggs A."/>
            <person name="Gujja S."/>
            <person name="Hansen M."/>
            <person name="Howarth C."/>
            <person name="Imamovic A."/>
            <person name="Larimer J."/>
            <person name="McCowan C."/>
            <person name="Montmayeur A."/>
            <person name="Murphy C."/>
            <person name="Neiman D."/>
            <person name="Pearson M."/>
            <person name="Priest M."/>
            <person name="Roberts A."/>
            <person name="Saif S."/>
            <person name="Shea T."/>
            <person name="Sisk P."/>
            <person name="Sykes S."/>
            <person name="Wortman J."/>
            <person name="Nusbaum C."/>
            <person name="Birren B."/>
        </authorList>
    </citation>
    <scope>NUCLEOTIDE SEQUENCE [LARGE SCALE GENOMIC DNA]</scope>
    <source>
        <strain evidence="11">CBS 100218</strain>
    </source>
</reference>
<evidence type="ECO:0000256" key="5">
    <source>
        <dbReference type="PROSITE-ProRule" id="PRU00221"/>
    </source>
</evidence>
<dbReference type="GO" id="GO:0043596">
    <property type="term" value="C:nuclear replication fork"/>
    <property type="evidence" value="ECO:0007669"/>
    <property type="project" value="EnsemblFungi"/>
</dbReference>
<evidence type="ECO:0000259" key="8">
    <source>
        <dbReference type="Pfam" id="PF20946"/>
    </source>
</evidence>
<feature type="compositionally biased region" description="Acidic residues" evidence="6">
    <location>
        <begin position="728"/>
        <end position="738"/>
    </location>
</feature>
<dbReference type="InterPro" id="IPR019775">
    <property type="entry name" value="WD40_repeat_CS"/>
</dbReference>
<gene>
    <name evidence="10" type="ORF">W97_00934</name>
</gene>
<keyword evidence="2 5" id="KW-0853">WD repeat</keyword>
<comment type="subcellular location">
    <subcellularLocation>
        <location evidence="1">Nucleus</location>
    </subcellularLocation>
</comment>
<keyword evidence="11" id="KW-1185">Reference proteome</keyword>
<sequence>MNQQRLRGRPAHMPGPTFLSYTPNGRKLISVGSNNAIRVFQTGSDAEPTNIDDCQDSNTAVAAANDFFVTGSEDGTVCKYSLESNSLDGVLVRCTLPIRDVALSPDGKWAAVASDELVVKVVNTDDMSRVLYLRDQARPVKHISFDHSGTFLAVSCSDGCIYVYSLSSEEPKMIRKVDGLIKSLETDVEASSKVIWHPDGRAFAAPTPTREVQIMSPSDWEWQRVFKNGHTADITALAWSPNGGLLATTGADRRLLIWETKTQKIIKTFEGVRATILDMAWHPTENILSYTNNDGELYIHTDIVPSEHTGILQKSLQPAPFIHDPLAEISANGRPPITNGLKNGLVSRHARRGTPDSLDEILGDDGMSASEADGFITDDDGTGPSRKRPNDHLDALDYPLSKRRATHSAWQPTVHPPFQPGSTPWRGNRRYLALNLTGCIWTLSQDDYHNTITVEFYDRSLHRDFHFTDAFKYDKACLTPHGCLFSCPPSPSTDPKSPSATQPAHLYYRPHETWTTRSDFRIPLPGGETATAIALSASYIVVCTSAAYVRIYSLFGVPLRVYRQKATPAVSCAAWRDYVLTIGNGAIGPDGRPALVYSLENVARDEVCQAEDTVALSPGAELASALFSAEGDPCVYDDQGVLAVLQHWRAPGQARWVPVLDTTRLARLASGRKEERYFPVGVAREAFHCIILKGGDRYPYFPRPLLTEFGFCVPVVDRAGKEASGMGDGEEDEEEEAPGGEAQRLEEMFVRQSLLLSLLEDLTGATRATHSQRTELARKGLEVDKALLQLLAAECRDGEERGMKALEIVGLMKDRSGKMVEAAGKVANRFGRDVLGERIRELAERRLVGLDDDEGAG</sequence>
<dbReference type="InterPro" id="IPR022100">
    <property type="entry name" value="WDHD1/CFT4_beta-prop_2nd"/>
</dbReference>
<dbReference type="PROSITE" id="PS50082">
    <property type="entry name" value="WD_REPEATS_2"/>
    <property type="match status" value="1"/>
</dbReference>
<evidence type="ECO:0000259" key="7">
    <source>
        <dbReference type="Pfam" id="PF12341"/>
    </source>
</evidence>
<dbReference type="GO" id="GO:0006281">
    <property type="term" value="P:DNA repair"/>
    <property type="evidence" value="ECO:0007669"/>
    <property type="project" value="TreeGrafter"/>
</dbReference>
<dbReference type="GO" id="GO:0006335">
    <property type="term" value="P:DNA replication-dependent chromatin assembly"/>
    <property type="evidence" value="ECO:0007669"/>
    <property type="project" value="EnsemblFungi"/>
</dbReference>
<dbReference type="HOGENOM" id="CLU_004219_2_1_1"/>
<proteinExistence type="predicted"/>
<dbReference type="OMA" id="RYAHTNG"/>
<evidence type="ECO:0000313" key="11">
    <source>
        <dbReference type="Proteomes" id="UP000016924"/>
    </source>
</evidence>
<dbReference type="PROSITE" id="PS50294">
    <property type="entry name" value="WD_REPEATS_REGION"/>
    <property type="match status" value="1"/>
</dbReference>
<feature type="domain" description="WDHD1/CFT4 second beta-propeller" evidence="7">
    <location>
        <begin position="417"/>
        <end position="715"/>
    </location>
</feature>
<evidence type="ECO:0000256" key="1">
    <source>
        <dbReference type="ARBA" id="ARBA00004123"/>
    </source>
</evidence>
<dbReference type="Pfam" id="PF12341">
    <property type="entry name" value="Mcl1_mid"/>
    <property type="match status" value="1"/>
</dbReference>
<dbReference type="SMART" id="SM00320">
    <property type="entry name" value="WD40"/>
    <property type="match status" value="6"/>
</dbReference>
<evidence type="ECO:0000256" key="4">
    <source>
        <dbReference type="ARBA" id="ARBA00023242"/>
    </source>
</evidence>
<dbReference type="STRING" id="1168221.R7YIK5"/>
<dbReference type="PANTHER" id="PTHR19932:SF10">
    <property type="entry name" value="WD REPEAT AND HMG-BOX DNA-BINDING PROTEIN 1"/>
    <property type="match status" value="1"/>
</dbReference>
<organism evidence="10 11">
    <name type="scientific">Coniosporium apollinis (strain CBS 100218)</name>
    <name type="common">Rock-inhabiting black yeast</name>
    <dbReference type="NCBI Taxonomy" id="1168221"/>
    <lineage>
        <taxon>Eukaryota</taxon>
        <taxon>Fungi</taxon>
        <taxon>Dikarya</taxon>
        <taxon>Ascomycota</taxon>
        <taxon>Pezizomycotina</taxon>
        <taxon>Dothideomycetes</taxon>
        <taxon>Dothideomycetes incertae sedis</taxon>
        <taxon>Coniosporium</taxon>
    </lineage>
</organism>